<sequence>MAVDGAIRAGPEDPALPASGERAARDRPVVILAGPGGPALRPECTRSRRGQRVAILTKPERPALLADVGARPVPDRVAILAGPERPALPGRRAPCAHQGPGCDPRRPPRAGAAGTAFAEVTMIGALRASPPPKSRRCADPQPARVRRPHVAMLAGPERPAPPGVAGCRVADPVVAFLAGPPKGRRCARTPAGVARPRRCCDPRRTPGVADASASHAASSTTTGVRSSPGLRGRRCSSADSRSAHISVLRSSPDPKDPRCTRHPQPRPNPRRRCDPRRP</sequence>
<feature type="region of interest" description="Disordered" evidence="1">
    <location>
        <begin position="125"/>
        <end position="144"/>
    </location>
</feature>
<dbReference type="Proteomes" id="UP001205311">
    <property type="component" value="Unassembled WGS sequence"/>
</dbReference>
<keyword evidence="3" id="KW-1185">Reference proteome</keyword>
<reference evidence="2 3" key="1">
    <citation type="submission" date="2022-06" db="EMBL/GenBank/DDBJ databases">
        <title>Genomic Encyclopedia of Archaeal and Bacterial Type Strains, Phase II (KMG-II): from individual species to whole genera.</title>
        <authorList>
            <person name="Goeker M."/>
        </authorList>
    </citation>
    <scope>NUCLEOTIDE SEQUENCE [LARGE SCALE GENOMIC DNA]</scope>
    <source>
        <strain evidence="2 3">DSM 40477</strain>
    </source>
</reference>
<feature type="region of interest" description="Disordered" evidence="1">
    <location>
        <begin position="83"/>
        <end position="113"/>
    </location>
</feature>
<feature type="compositionally biased region" description="Basic residues" evidence="1">
    <location>
        <begin position="260"/>
        <end position="270"/>
    </location>
</feature>
<accession>A0ABT1HVM5</accession>
<evidence type="ECO:0000313" key="2">
    <source>
        <dbReference type="EMBL" id="MCP2259557.1"/>
    </source>
</evidence>
<feature type="compositionally biased region" description="Low complexity" evidence="1">
    <location>
        <begin position="211"/>
        <end position="222"/>
    </location>
</feature>
<evidence type="ECO:0000256" key="1">
    <source>
        <dbReference type="SAM" id="MobiDB-lite"/>
    </source>
</evidence>
<organism evidence="2 3">
    <name type="scientific">Streptoalloteichus tenebrarius (strain ATCC 17920 / DSM 40477 / JCM 4838 / CBS 697.72 / NBRC 16177 / NCIMB 11028 / NRRL B-12390 / A12253. 1 / ISP 5477)</name>
    <name type="common">Streptomyces tenebrarius</name>
    <dbReference type="NCBI Taxonomy" id="1933"/>
    <lineage>
        <taxon>Bacteria</taxon>
        <taxon>Bacillati</taxon>
        <taxon>Actinomycetota</taxon>
        <taxon>Actinomycetes</taxon>
        <taxon>Pseudonocardiales</taxon>
        <taxon>Pseudonocardiaceae</taxon>
        <taxon>Streptoalloteichus</taxon>
    </lineage>
</organism>
<dbReference type="EMBL" id="JAMTCP010000017">
    <property type="protein sequence ID" value="MCP2259557.1"/>
    <property type="molecule type" value="Genomic_DNA"/>
</dbReference>
<protein>
    <submittedName>
        <fullName evidence="2">Uncharacterized protein</fullName>
    </submittedName>
</protein>
<feature type="region of interest" description="Disordered" evidence="1">
    <location>
        <begin position="1"/>
        <end position="23"/>
    </location>
</feature>
<evidence type="ECO:0000313" key="3">
    <source>
        <dbReference type="Proteomes" id="UP001205311"/>
    </source>
</evidence>
<proteinExistence type="predicted"/>
<gene>
    <name evidence="2" type="ORF">LX15_003262</name>
</gene>
<feature type="region of interest" description="Disordered" evidence="1">
    <location>
        <begin position="178"/>
        <end position="278"/>
    </location>
</feature>
<comment type="caution">
    <text evidence="2">The sequence shown here is derived from an EMBL/GenBank/DDBJ whole genome shotgun (WGS) entry which is preliminary data.</text>
</comment>
<name>A0ABT1HVM5_STRSD</name>